<dbReference type="Pfam" id="PF02229">
    <property type="entry name" value="PC4"/>
    <property type="match status" value="1"/>
</dbReference>
<keyword evidence="1" id="KW-0863">Zinc-finger</keyword>
<reference evidence="6" key="1">
    <citation type="journal article" date="2019" name="Curr. Biol.">
        <title>Genome Sequence of Striga asiatica Provides Insight into the Evolution of Plant Parasitism.</title>
        <authorList>
            <person name="Yoshida S."/>
            <person name="Kim S."/>
            <person name="Wafula E.K."/>
            <person name="Tanskanen J."/>
            <person name="Kim Y.M."/>
            <person name="Honaas L."/>
            <person name="Yang Z."/>
            <person name="Spallek T."/>
            <person name="Conn C.E."/>
            <person name="Ichihashi Y."/>
            <person name="Cheong K."/>
            <person name="Cui S."/>
            <person name="Der J.P."/>
            <person name="Gundlach H."/>
            <person name="Jiao Y."/>
            <person name="Hori C."/>
            <person name="Ishida J.K."/>
            <person name="Kasahara H."/>
            <person name="Kiba T."/>
            <person name="Kim M.S."/>
            <person name="Koo N."/>
            <person name="Laohavisit A."/>
            <person name="Lee Y.H."/>
            <person name="Lumba S."/>
            <person name="McCourt P."/>
            <person name="Mortimer J.C."/>
            <person name="Mutuku J.M."/>
            <person name="Nomura T."/>
            <person name="Sasaki-Sekimoto Y."/>
            <person name="Seto Y."/>
            <person name="Wang Y."/>
            <person name="Wakatake T."/>
            <person name="Sakakibara H."/>
            <person name="Demura T."/>
            <person name="Yamaguchi S."/>
            <person name="Yoneyama K."/>
            <person name="Manabe R.I."/>
            <person name="Nelson D.C."/>
            <person name="Schulman A.H."/>
            <person name="Timko M.P."/>
            <person name="dePamphilis C.W."/>
            <person name="Choi D."/>
            <person name="Shirasu K."/>
        </authorList>
    </citation>
    <scope>NUCLEOTIDE SEQUENCE [LARGE SCALE GENOMIC DNA]</scope>
    <source>
        <strain evidence="6">cv. UVA1</strain>
    </source>
</reference>
<dbReference type="Pfam" id="PF08766">
    <property type="entry name" value="DEK_C"/>
    <property type="match status" value="1"/>
</dbReference>
<dbReference type="Pfam" id="PF14223">
    <property type="entry name" value="Retrotran_gag_2"/>
    <property type="match status" value="1"/>
</dbReference>
<dbReference type="GO" id="GO:0006355">
    <property type="term" value="P:regulation of DNA-templated transcription"/>
    <property type="evidence" value="ECO:0007669"/>
    <property type="project" value="InterPro"/>
</dbReference>
<evidence type="ECO:0000313" key="6">
    <source>
        <dbReference type="Proteomes" id="UP000325081"/>
    </source>
</evidence>
<dbReference type="InterPro" id="IPR014876">
    <property type="entry name" value="DEK_C"/>
</dbReference>
<dbReference type="InterPro" id="IPR003173">
    <property type="entry name" value="PC4_C"/>
</dbReference>
<dbReference type="EMBL" id="BKCP01008292">
    <property type="protein sequence ID" value="GER48681.1"/>
    <property type="molecule type" value="Genomic_DNA"/>
</dbReference>
<feature type="domain" description="CCHC-type" evidence="3">
    <location>
        <begin position="556"/>
        <end position="571"/>
    </location>
</feature>
<evidence type="ECO:0000313" key="5">
    <source>
        <dbReference type="EMBL" id="GER48681.1"/>
    </source>
</evidence>
<dbReference type="Gene3D" id="2.30.31.10">
    <property type="entry name" value="Transcriptional Coactivator Pc4, Chain A"/>
    <property type="match status" value="1"/>
</dbReference>
<keyword evidence="6" id="KW-1185">Reference proteome</keyword>
<dbReference type="SMART" id="SM00343">
    <property type="entry name" value="ZnF_C2HC"/>
    <property type="match status" value="1"/>
</dbReference>
<proteinExistence type="predicted"/>
<dbReference type="PANTHER" id="PTHR47592">
    <property type="entry name" value="PBF68 PROTEIN"/>
    <property type="match status" value="1"/>
</dbReference>
<sequence>MDGEGLDASKRRKIENTVMEILGASDLESTTECTVRAAVEQRLGLSLSAFSHRRLVQRLIDSFLLSTAAAALNNPSPRGNSPRTYNVENGDYNGKVICKLSDKRMVTVYDQYGKTMVAIRDFDLIHGNMRPSKGHNSGLSLEPAQWSSLRNSFPSIQTAIVELESRLRHKSDVNLASNLNYRSEAIAKQSEADTTNSVADSGTSKSQTEADISNSTSIFNHPIKTEQAENESQTINPTADSKAEKNQTQGDISDSASRNHVAAEKSRESNQSSHENTPCEMNQTEAHIPNSVFHSPNQAPIHDTDSLVLPEQSNPDNRNLIEVDPLKKPHSTSNTVRCQQLVPIQPVRLDGRNYNSWRTQMEFLLKQLKIAYVLDETLDEKGKVIADIQKWTDDDYICRLNILNSLSDNLFQLYTPKNLSARALWEELKSAYDEDFGTKRSRINNYIQFQMVEGVPVSEQARELGKIADSIIASGIWIDEYFHVSMIVSKLPPSWREFRARLMHEDFLPLNVLMRRLQVEEESRKREFFNFRKDNVEPKSDSRLGVRKRGSDKRVCYSCGKEGHVSTYCRERKFEGREKGGEKENEDACVENTKQIDGSCVL</sequence>
<organism evidence="5 6">
    <name type="scientific">Striga asiatica</name>
    <name type="common">Asiatic witchweed</name>
    <name type="synonym">Buchnera asiatica</name>
    <dbReference type="NCBI Taxonomy" id="4170"/>
    <lineage>
        <taxon>Eukaryota</taxon>
        <taxon>Viridiplantae</taxon>
        <taxon>Streptophyta</taxon>
        <taxon>Embryophyta</taxon>
        <taxon>Tracheophyta</taxon>
        <taxon>Spermatophyta</taxon>
        <taxon>Magnoliopsida</taxon>
        <taxon>eudicotyledons</taxon>
        <taxon>Gunneridae</taxon>
        <taxon>Pentapetalae</taxon>
        <taxon>asterids</taxon>
        <taxon>lamiids</taxon>
        <taxon>Lamiales</taxon>
        <taxon>Orobanchaceae</taxon>
        <taxon>Buchnereae</taxon>
        <taxon>Striga</taxon>
    </lineage>
</organism>
<dbReference type="PANTHER" id="PTHR47592:SF6">
    <property type="entry name" value="PBF68 PROTEIN"/>
    <property type="match status" value="1"/>
</dbReference>
<dbReference type="AlphaFoldDB" id="A0A5A7QXM0"/>
<evidence type="ECO:0000256" key="2">
    <source>
        <dbReference type="SAM" id="MobiDB-lite"/>
    </source>
</evidence>
<dbReference type="OrthoDB" id="2505440at2759"/>
<gene>
    <name evidence="5" type="ORF">STAS_25851</name>
</gene>
<keyword evidence="1" id="KW-0479">Metal-binding</keyword>
<feature type="region of interest" description="Disordered" evidence="2">
    <location>
        <begin position="188"/>
        <end position="279"/>
    </location>
</feature>
<feature type="compositionally biased region" description="Polar residues" evidence="2">
    <location>
        <begin position="246"/>
        <end position="258"/>
    </location>
</feature>
<name>A0A5A7QXM0_STRAF</name>
<feature type="compositionally biased region" description="Polar residues" evidence="2">
    <location>
        <begin position="230"/>
        <end position="239"/>
    </location>
</feature>
<dbReference type="PROSITE" id="PS51998">
    <property type="entry name" value="DEK_C"/>
    <property type="match status" value="1"/>
</dbReference>
<comment type="caution">
    <text evidence="5">The sequence shown here is derived from an EMBL/GenBank/DDBJ whole genome shotgun (WGS) entry which is preliminary data.</text>
</comment>
<feature type="domain" description="DEK-C" evidence="4">
    <location>
        <begin position="8"/>
        <end position="65"/>
    </location>
</feature>
<dbReference type="GO" id="GO:0008270">
    <property type="term" value="F:zinc ion binding"/>
    <property type="evidence" value="ECO:0007669"/>
    <property type="project" value="UniProtKB-KW"/>
</dbReference>
<feature type="compositionally biased region" description="Polar residues" evidence="2">
    <location>
        <begin position="192"/>
        <end position="219"/>
    </location>
</feature>
<dbReference type="InterPro" id="IPR001878">
    <property type="entry name" value="Znf_CCHC"/>
</dbReference>
<dbReference type="GO" id="GO:0003677">
    <property type="term" value="F:DNA binding"/>
    <property type="evidence" value="ECO:0007669"/>
    <property type="project" value="InterPro"/>
</dbReference>
<dbReference type="SUPFAM" id="SSF54447">
    <property type="entry name" value="ssDNA-binding transcriptional regulator domain"/>
    <property type="match status" value="1"/>
</dbReference>
<dbReference type="InterPro" id="IPR009044">
    <property type="entry name" value="ssDNA-bd_transcriptional_reg"/>
</dbReference>
<dbReference type="Proteomes" id="UP000325081">
    <property type="component" value="Unassembled WGS sequence"/>
</dbReference>
<evidence type="ECO:0000259" key="3">
    <source>
        <dbReference type="PROSITE" id="PS50158"/>
    </source>
</evidence>
<accession>A0A5A7QXM0</accession>
<evidence type="ECO:0000256" key="1">
    <source>
        <dbReference type="PROSITE-ProRule" id="PRU00047"/>
    </source>
</evidence>
<evidence type="ECO:0000259" key="4">
    <source>
        <dbReference type="PROSITE" id="PS51998"/>
    </source>
</evidence>
<protein>
    <submittedName>
        <fullName evidence="5">Activated RNA polymerase II transcriptionalcoactivator p15</fullName>
    </submittedName>
</protein>
<feature type="compositionally biased region" description="Polar residues" evidence="2">
    <location>
        <begin position="269"/>
        <end position="279"/>
    </location>
</feature>
<dbReference type="PROSITE" id="PS50158">
    <property type="entry name" value="ZF_CCHC"/>
    <property type="match status" value="1"/>
</dbReference>
<keyword evidence="1" id="KW-0862">Zinc</keyword>